<accession>D8PU55</accession>
<dbReference type="InParanoid" id="D8PU55"/>
<dbReference type="OMA" id="NMANDFN"/>
<dbReference type="AlphaFoldDB" id="D8PU55"/>
<dbReference type="KEGG" id="scm:SCHCO_01147242"/>
<dbReference type="VEuPathDB" id="FungiDB:SCHCODRAFT_01147242"/>
<dbReference type="PROSITE" id="PS00036">
    <property type="entry name" value="BZIP_BASIC"/>
    <property type="match status" value="1"/>
</dbReference>
<dbReference type="STRING" id="578458.D8PU55"/>
<feature type="region of interest" description="Disordered" evidence="1">
    <location>
        <begin position="178"/>
        <end position="311"/>
    </location>
</feature>
<dbReference type="CDD" id="cd12193">
    <property type="entry name" value="bZIP_GCN4"/>
    <property type="match status" value="1"/>
</dbReference>
<dbReference type="SUPFAM" id="SSF57959">
    <property type="entry name" value="Leucine zipper domain"/>
    <property type="match status" value="1"/>
</dbReference>
<proteinExistence type="predicted"/>
<feature type="compositionally biased region" description="Low complexity" evidence="1">
    <location>
        <begin position="9"/>
        <end position="20"/>
    </location>
</feature>
<feature type="compositionally biased region" description="Polar residues" evidence="1">
    <location>
        <begin position="191"/>
        <end position="213"/>
    </location>
</feature>
<feature type="compositionally biased region" description="Polar residues" evidence="1">
    <location>
        <begin position="26"/>
        <end position="52"/>
    </location>
</feature>
<keyword evidence="4" id="KW-1185">Reference proteome</keyword>
<evidence type="ECO:0000256" key="1">
    <source>
        <dbReference type="SAM" id="MobiDB-lite"/>
    </source>
</evidence>
<feature type="region of interest" description="Disordered" evidence="1">
    <location>
        <begin position="1"/>
        <end position="54"/>
    </location>
</feature>
<dbReference type="GeneID" id="9586894"/>
<dbReference type="EMBL" id="GL377303">
    <property type="protein sequence ID" value="EFJ00568.1"/>
    <property type="molecule type" value="Genomic_DNA"/>
</dbReference>
<organism evidence="4">
    <name type="scientific">Schizophyllum commune (strain H4-8 / FGSC 9210)</name>
    <name type="common">Split gill fungus</name>
    <dbReference type="NCBI Taxonomy" id="578458"/>
    <lineage>
        <taxon>Eukaryota</taxon>
        <taxon>Fungi</taxon>
        <taxon>Dikarya</taxon>
        <taxon>Basidiomycota</taxon>
        <taxon>Agaricomycotina</taxon>
        <taxon>Agaricomycetes</taxon>
        <taxon>Agaricomycetidae</taxon>
        <taxon>Agaricales</taxon>
        <taxon>Schizophyllaceae</taxon>
        <taxon>Schizophyllum</taxon>
    </lineage>
</organism>
<dbReference type="InterPro" id="IPR004827">
    <property type="entry name" value="bZIP"/>
</dbReference>
<evidence type="ECO:0000259" key="2">
    <source>
        <dbReference type="PROSITE" id="PS00036"/>
    </source>
</evidence>
<sequence length="362" mass="39885">MTLPPAPRPTSQRPPSAPRATPDLHQMQQNYLRMLSQPDNTPTGTESMSSATMAHDNDVYQAPMPSAPYSLDGWEPLIDSAHATLTTPMSEYHPTPMSEMFDEFPQLGASPGEDTPYNDFLNTPVIPDGHDFGVSFDPNAPLFGGMEPWAPQSPTTQSKEQEREALAYIEQLLSPQAPMTDSFAPAPKMSPSMSTAHLATPNTSPAMLDSSSFAPPLSRPAPTGTRPGVTPDKLLGPDAPTQPRKYTAPSSTSRKEAPAAFTRGSKRSRSAAFQGDDDEELPPLPANATDAEQVEYKRRQNTLAARKSRRRKLEHQLVTERKAEYFMRRSNHFETVARTVIAMWQEQTGRPYELPAFPEPEP</sequence>
<reference evidence="3 4" key="1">
    <citation type="journal article" date="2010" name="Nat. Biotechnol.">
        <title>Genome sequence of the model mushroom Schizophyllum commune.</title>
        <authorList>
            <person name="Ohm R.A."/>
            <person name="de Jong J.F."/>
            <person name="Lugones L.G."/>
            <person name="Aerts A."/>
            <person name="Kothe E."/>
            <person name="Stajich J.E."/>
            <person name="de Vries R.P."/>
            <person name="Record E."/>
            <person name="Levasseur A."/>
            <person name="Baker S.E."/>
            <person name="Bartholomew K.A."/>
            <person name="Coutinho P.M."/>
            <person name="Erdmann S."/>
            <person name="Fowler T.J."/>
            <person name="Gathman A.C."/>
            <person name="Lombard V."/>
            <person name="Henrissat B."/>
            <person name="Knabe N."/>
            <person name="Kuees U."/>
            <person name="Lilly W.W."/>
            <person name="Lindquist E."/>
            <person name="Lucas S."/>
            <person name="Magnuson J.K."/>
            <person name="Piumi F."/>
            <person name="Raudaskoski M."/>
            <person name="Salamov A."/>
            <person name="Schmutz J."/>
            <person name="Schwarze F.W.M.R."/>
            <person name="vanKuyk P.A."/>
            <person name="Horton J.S."/>
            <person name="Grigoriev I.V."/>
            <person name="Woesten H.A.B."/>
        </authorList>
    </citation>
    <scope>NUCLEOTIDE SEQUENCE [LARGE SCALE GENOMIC DNA]</scope>
    <source>
        <strain evidence="4">H4-8 / FGSC 9210</strain>
    </source>
</reference>
<dbReference type="Gene3D" id="3.30.160.60">
    <property type="entry name" value="Classic Zinc Finger"/>
    <property type="match status" value="1"/>
</dbReference>
<dbReference type="InterPro" id="IPR046347">
    <property type="entry name" value="bZIP_sf"/>
</dbReference>
<protein>
    <recommendedName>
        <fullName evidence="2">BZIP domain-containing protein</fullName>
    </recommendedName>
</protein>
<dbReference type="Proteomes" id="UP000007431">
    <property type="component" value="Unassembled WGS sequence"/>
</dbReference>
<dbReference type="OrthoDB" id="2257100at2759"/>
<dbReference type="RefSeq" id="XP_003035470.1">
    <property type="nucleotide sequence ID" value="XM_003035424.1"/>
</dbReference>
<evidence type="ECO:0000313" key="3">
    <source>
        <dbReference type="EMBL" id="EFJ00568.1"/>
    </source>
</evidence>
<evidence type="ECO:0000313" key="4">
    <source>
        <dbReference type="Proteomes" id="UP000007431"/>
    </source>
</evidence>
<dbReference type="HOGENOM" id="CLU_765376_0_0_1"/>
<name>D8PU55_SCHCM</name>
<dbReference type="GO" id="GO:0003700">
    <property type="term" value="F:DNA-binding transcription factor activity"/>
    <property type="evidence" value="ECO:0007669"/>
    <property type="project" value="InterPro"/>
</dbReference>
<dbReference type="eggNOG" id="ENOG502SDG2">
    <property type="taxonomic scope" value="Eukaryota"/>
</dbReference>
<gene>
    <name evidence="3" type="ORF">SCHCODRAFT_66310</name>
</gene>
<feature type="domain" description="BZIP" evidence="2">
    <location>
        <begin position="297"/>
        <end position="311"/>
    </location>
</feature>